<dbReference type="InterPro" id="IPR016039">
    <property type="entry name" value="Thiolase-like"/>
</dbReference>
<evidence type="ECO:0000313" key="2">
    <source>
        <dbReference type="EMBL" id="OMG70628.1"/>
    </source>
</evidence>
<dbReference type="Gene3D" id="3.40.47.10">
    <property type="match status" value="1"/>
</dbReference>
<dbReference type="EMBL" id="MTJZ01000045">
    <property type="protein sequence ID" value="OMG70628.1"/>
    <property type="molecule type" value="Genomic_DNA"/>
</dbReference>
<organism evidence="2 3">
    <name type="scientific">Burkholderia ubonensis</name>
    <dbReference type="NCBI Taxonomy" id="101571"/>
    <lineage>
        <taxon>Bacteria</taxon>
        <taxon>Pseudomonadati</taxon>
        <taxon>Pseudomonadota</taxon>
        <taxon>Betaproteobacteria</taxon>
        <taxon>Burkholderiales</taxon>
        <taxon>Burkholderiaceae</taxon>
        <taxon>Burkholderia</taxon>
        <taxon>Burkholderia cepacia complex</taxon>
    </lineage>
</organism>
<evidence type="ECO:0000256" key="1">
    <source>
        <dbReference type="SAM" id="MobiDB-lite"/>
    </source>
</evidence>
<dbReference type="GO" id="GO:0016746">
    <property type="term" value="F:acyltransferase activity"/>
    <property type="evidence" value="ECO:0007669"/>
    <property type="project" value="InterPro"/>
</dbReference>
<sequence length="64" mass="6725">MFASRRAASRSCGNRCRTGAGRRHNSNATLMQESNMTDVVIVSAARTAVGKFGGTLAKIAAPEL</sequence>
<dbReference type="Proteomes" id="UP000187194">
    <property type="component" value="Unassembled WGS sequence"/>
</dbReference>
<gene>
    <name evidence="2" type="ORF">BW685_23505</name>
</gene>
<accession>A0A1R1J638</accession>
<evidence type="ECO:0008006" key="4">
    <source>
        <dbReference type="Google" id="ProtNLM"/>
    </source>
</evidence>
<feature type="region of interest" description="Disordered" evidence="1">
    <location>
        <begin position="1"/>
        <end position="25"/>
    </location>
</feature>
<evidence type="ECO:0000313" key="3">
    <source>
        <dbReference type="Proteomes" id="UP000187194"/>
    </source>
</evidence>
<dbReference type="AlphaFoldDB" id="A0A1R1J638"/>
<feature type="non-terminal residue" evidence="2">
    <location>
        <position position="64"/>
    </location>
</feature>
<protein>
    <recommendedName>
        <fullName evidence="4">Thiolase N-terminal domain-containing protein</fullName>
    </recommendedName>
</protein>
<name>A0A1R1J638_9BURK</name>
<proteinExistence type="predicted"/>
<reference evidence="2 3" key="1">
    <citation type="submission" date="2017-01" db="EMBL/GenBank/DDBJ databases">
        <title>Phylogeographic, genomic and meropenem susceptibility analysis of Burkholderia ubonensis.</title>
        <authorList>
            <person name="Price E.P."/>
            <person name="Sarovich D.S."/>
            <person name="Webb J.R."/>
            <person name="Hall C.M."/>
            <person name="Sahl J.W."/>
            <person name="Kaestli M."/>
            <person name="Mayo M."/>
            <person name="Harrington G."/>
            <person name="Baker A.L."/>
            <person name="Sidak-Loftis L.C."/>
            <person name="Lummis M."/>
            <person name="Schupp J.M."/>
            <person name="Gillece J.D."/>
            <person name="Tuanyok A."/>
            <person name="Warner J."/>
            <person name="Busch J.D."/>
            <person name="Keim P."/>
            <person name="Currie B.J."/>
            <person name="Wagner D.M."/>
        </authorList>
    </citation>
    <scope>NUCLEOTIDE SEQUENCE [LARGE SCALE GENOMIC DNA]</scope>
    <source>
        <strain evidence="2 3">A21</strain>
    </source>
</reference>
<comment type="caution">
    <text evidence="2">The sequence shown here is derived from an EMBL/GenBank/DDBJ whole genome shotgun (WGS) entry which is preliminary data.</text>
</comment>